<evidence type="ECO:0000259" key="2">
    <source>
        <dbReference type="Pfam" id="PF04324"/>
    </source>
</evidence>
<dbReference type="InterPro" id="IPR007419">
    <property type="entry name" value="BFD-like_2Fe2S-bd_dom"/>
</dbReference>
<evidence type="ECO:0000256" key="1">
    <source>
        <dbReference type="SAM" id="MobiDB-lite"/>
    </source>
</evidence>
<dbReference type="Gene3D" id="1.10.10.1100">
    <property type="entry name" value="BFD-like [2Fe-2S]-binding domain"/>
    <property type="match status" value="1"/>
</dbReference>
<proteinExistence type="predicted"/>
<feature type="domain" description="BFD-like [2Fe-2S]-binding" evidence="2">
    <location>
        <begin position="2"/>
        <end position="50"/>
    </location>
</feature>
<feature type="region of interest" description="Disordered" evidence="1">
    <location>
        <begin position="65"/>
        <end position="91"/>
    </location>
</feature>
<gene>
    <name evidence="3" type="ORF">D6850_11380</name>
</gene>
<dbReference type="Proteomes" id="UP000281128">
    <property type="component" value="Unassembled WGS sequence"/>
</dbReference>
<organism evidence="3 4">
    <name type="scientific">Roseovarius spongiae</name>
    <dbReference type="NCBI Taxonomy" id="2320272"/>
    <lineage>
        <taxon>Bacteria</taxon>
        <taxon>Pseudomonadati</taxon>
        <taxon>Pseudomonadota</taxon>
        <taxon>Alphaproteobacteria</taxon>
        <taxon>Rhodobacterales</taxon>
        <taxon>Roseobacteraceae</taxon>
        <taxon>Roseovarius</taxon>
    </lineage>
</organism>
<protein>
    <submittedName>
        <fullName evidence="3">(2Fe-2S)-binding protein</fullName>
    </submittedName>
</protein>
<evidence type="ECO:0000313" key="4">
    <source>
        <dbReference type="Proteomes" id="UP000281128"/>
    </source>
</evidence>
<dbReference type="OrthoDB" id="7428628at2"/>
<keyword evidence="4" id="KW-1185">Reference proteome</keyword>
<feature type="compositionally biased region" description="Polar residues" evidence="1">
    <location>
        <begin position="77"/>
        <end position="91"/>
    </location>
</feature>
<name>A0A3A8AT35_9RHOB</name>
<dbReference type="RefSeq" id="WP_121167012.1">
    <property type="nucleotide sequence ID" value="NZ_RAPE01000003.1"/>
</dbReference>
<dbReference type="EMBL" id="RAPE01000003">
    <property type="protein sequence ID" value="RKF13801.1"/>
    <property type="molecule type" value="Genomic_DNA"/>
</dbReference>
<evidence type="ECO:0000313" key="3">
    <source>
        <dbReference type="EMBL" id="RKF13801.1"/>
    </source>
</evidence>
<dbReference type="InterPro" id="IPR041854">
    <property type="entry name" value="BFD-like_2Fe2S-bd_dom_sf"/>
</dbReference>
<reference evidence="3 4" key="1">
    <citation type="submission" date="2018-09" db="EMBL/GenBank/DDBJ databases">
        <title>Roseovarius spongiae sp. nov., isolated from a marine sponge.</title>
        <authorList>
            <person name="Zhuang L."/>
            <person name="Luo L."/>
        </authorList>
    </citation>
    <scope>NUCLEOTIDE SEQUENCE [LARGE SCALE GENOMIC DNA]</scope>
    <source>
        <strain evidence="3 4">HN-E21</strain>
    </source>
</reference>
<comment type="caution">
    <text evidence="3">The sequence shown here is derived from an EMBL/GenBank/DDBJ whole genome shotgun (WGS) entry which is preliminary data.</text>
</comment>
<dbReference type="Pfam" id="PF04324">
    <property type="entry name" value="Fer2_BFD"/>
    <property type="match status" value="1"/>
</dbReference>
<sequence>MIVCHCTGITDREIDAAIDWMRAADDKALITPNKVYRALGKSAECGGCMPLFLATMRRNDNMEVPMTLRGLGPGPEQETSTCRATAKSSNI</sequence>
<accession>A0A3A8AT35</accession>
<dbReference type="AlphaFoldDB" id="A0A3A8AT35"/>